<evidence type="ECO:0000256" key="9">
    <source>
        <dbReference type="PROSITE-ProRule" id="PRU00277"/>
    </source>
</evidence>
<dbReference type="Gene3D" id="3.10.50.40">
    <property type="match status" value="1"/>
</dbReference>
<accession>A0ABW4IGP4</accession>
<organism evidence="12 13">
    <name type="scientific">Pseudopedobacter beijingensis</name>
    <dbReference type="NCBI Taxonomy" id="1207056"/>
    <lineage>
        <taxon>Bacteria</taxon>
        <taxon>Pseudomonadati</taxon>
        <taxon>Bacteroidota</taxon>
        <taxon>Sphingobacteriia</taxon>
        <taxon>Sphingobacteriales</taxon>
        <taxon>Sphingobacteriaceae</taxon>
        <taxon>Pseudopedobacter</taxon>
    </lineage>
</organism>
<keyword evidence="5 9" id="KW-0697">Rotamase</keyword>
<keyword evidence="7 9" id="KW-0413">Isomerase</keyword>
<comment type="subcellular location">
    <subcellularLocation>
        <location evidence="2">Cytoplasm</location>
    </subcellularLocation>
</comment>
<dbReference type="PANTHER" id="PTHR47861">
    <property type="entry name" value="FKBP-TYPE PEPTIDYL-PROLYL CIS-TRANS ISOMERASE SLYD"/>
    <property type="match status" value="1"/>
</dbReference>
<dbReference type="RefSeq" id="WP_379664282.1">
    <property type="nucleotide sequence ID" value="NZ_JBHUDG010000051.1"/>
</dbReference>
<feature type="domain" description="PPIase FKBP-type" evidence="11">
    <location>
        <begin position="6"/>
        <end position="85"/>
    </location>
</feature>
<sequence length="165" mass="18068">MKIDNKHVVSVTYDLYISEDGEKKHVESATIEQPLVFLYGVGMMLPKFEEHLKGLTIGDNYSFSLPAADAYGEFDEAAVVNLPKSMFESQGGLPEAGTVLPLQDNQGNQFQGRVVSIVEDAVLVDLNHPMAGHELHFNGTIQDVREATAEELDHGHVHGPGGHHH</sequence>
<protein>
    <recommendedName>
        <fullName evidence="10">Peptidyl-prolyl cis-trans isomerase</fullName>
        <ecNumber evidence="10">5.2.1.8</ecNumber>
    </recommendedName>
</protein>
<evidence type="ECO:0000256" key="5">
    <source>
        <dbReference type="ARBA" id="ARBA00023110"/>
    </source>
</evidence>
<comment type="catalytic activity">
    <reaction evidence="1 9 10">
        <text>[protein]-peptidylproline (omega=180) = [protein]-peptidylproline (omega=0)</text>
        <dbReference type="Rhea" id="RHEA:16237"/>
        <dbReference type="Rhea" id="RHEA-COMP:10747"/>
        <dbReference type="Rhea" id="RHEA-COMP:10748"/>
        <dbReference type="ChEBI" id="CHEBI:83833"/>
        <dbReference type="ChEBI" id="CHEBI:83834"/>
        <dbReference type="EC" id="5.2.1.8"/>
    </reaction>
</comment>
<evidence type="ECO:0000256" key="6">
    <source>
        <dbReference type="ARBA" id="ARBA00023186"/>
    </source>
</evidence>
<keyword evidence="4" id="KW-0963">Cytoplasm</keyword>
<evidence type="ECO:0000256" key="7">
    <source>
        <dbReference type="ARBA" id="ARBA00023235"/>
    </source>
</evidence>
<reference evidence="13" key="1">
    <citation type="journal article" date="2019" name="Int. J. Syst. Evol. Microbiol.">
        <title>The Global Catalogue of Microorganisms (GCM) 10K type strain sequencing project: providing services to taxonomists for standard genome sequencing and annotation.</title>
        <authorList>
            <consortium name="The Broad Institute Genomics Platform"/>
            <consortium name="The Broad Institute Genome Sequencing Center for Infectious Disease"/>
            <person name="Wu L."/>
            <person name="Ma J."/>
        </authorList>
    </citation>
    <scope>NUCLEOTIDE SEQUENCE [LARGE SCALE GENOMIC DNA]</scope>
    <source>
        <strain evidence="13">CCUG 53762</strain>
    </source>
</reference>
<dbReference type="SUPFAM" id="SSF54534">
    <property type="entry name" value="FKBP-like"/>
    <property type="match status" value="1"/>
</dbReference>
<dbReference type="EC" id="5.2.1.8" evidence="10"/>
<evidence type="ECO:0000256" key="3">
    <source>
        <dbReference type="ARBA" id="ARBA00006577"/>
    </source>
</evidence>
<evidence type="ECO:0000313" key="13">
    <source>
        <dbReference type="Proteomes" id="UP001597118"/>
    </source>
</evidence>
<keyword evidence="6" id="KW-0143">Chaperone</keyword>
<evidence type="ECO:0000256" key="8">
    <source>
        <dbReference type="ARBA" id="ARBA00037071"/>
    </source>
</evidence>
<proteinExistence type="inferred from homology"/>
<gene>
    <name evidence="12" type="ORF">ACFSAH_18965</name>
</gene>
<evidence type="ECO:0000259" key="11">
    <source>
        <dbReference type="PROSITE" id="PS50059"/>
    </source>
</evidence>
<evidence type="ECO:0000313" key="12">
    <source>
        <dbReference type="EMBL" id="MFD1631960.1"/>
    </source>
</evidence>
<evidence type="ECO:0000256" key="4">
    <source>
        <dbReference type="ARBA" id="ARBA00022490"/>
    </source>
</evidence>
<evidence type="ECO:0000256" key="2">
    <source>
        <dbReference type="ARBA" id="ARBA00004496"/>
    </source>
</evidence>
<evidence type="ECO:0000256" key="1">
    <source>
        <dbReference type="ARBA" id="ARBA00000971"/>
    </source>
</evidence>
<dbReference type="InterPro" id="IPR046357">
    <property type="entry name" value="PPIase_dom_sf"/>
</dbReference>
<comment type="caution">
    <text evidence="12">The sequence shown here is derived from an EMBL/GenBank/DDBJ whole genome shotgun (WGS) entry which is preliminary data.</text>
</comment>
<evidence type="ECO:0000256" key="10">
    <source>
        <dbReference type="RuleBase" id="RU003915"/>
    </source>
</evidence>
<dbReference type="Proteomes" id="UP001597118">
    <property type="component" value="Unassembled WGS sequence"/>
</dbReference>
<dbReference type="PANTHER" id="PTHR47861:SF3">
    <property type="entry name" value="FKBP-TYPE PEPTIDYL-PROLYL CIS-TRANS ISOMERASE SLYD"/>
    <property type="match status" value="1"/>
</dbReference>
<keyword evidence="13" id="KW-1185">Reference proteome</keyword>
<dbReference type="Pfam" id="PF00254">
    <property type="entry name" value="FKBP_C"/>
    <property type="match status" value="1"/>
</dbReference>
<dbReference type="GO" id="GO:0003755">
    <property type="term" value="F:peptidyl-prolyl cis-trans isomerase activity"/>
    <property type="evidence" value="ECO:0007669"/>
    <property type="project" value="UniProtKB-EC"/>
</dbReference>
<dbReference type="InterPro" id="IPR001179">
    <property type="entry name" value="PPIase_FKBP_dom"/>
</dbReference>
<dbReference type="EMBL" id="JBHUDG010000051">
    <property type="protein sequence ID" value="MFD1631960.1"/>
    <property type="molecule type" value="Genomic_DNA"/>
</dbReference>
<name>A0ABW4IGP4_9SPHI</name>
<comment type="similarity">
    <text evidence="3 10">Belongs to the FKBP-type PPIase family.</text>
</comment>
<dbReference type="PROSITE" id="PS50059">
    <property type="entry name" value="FKBP_PPIASE"/>
    <property type="match status" value="1"/>
</dbReference>
<comment type="function">
    <text evidence="8">Also involved in hydrogenase metallocenter assembly, probably by participating in the nickel insertion step. This function in hydrogenase biosynthesis requires chaperone activity and the presence of the metal-binding domain, but not PPIase activity.</text>
</comment>